<evidence type="ECO:0000256" key="11">
    <source>
        <dbReference type="SAM" id="SignalP"/>
    </source>
</evidence>
<comment type="subcellular location">
    <subcellularLocation>
        <location evidence="1">Cell membrane</location>
        <topology evidence="1">Multi-pass membrane protein</topology>
    </subcellularLocation>
</comment>
<evidence type="ECO:0000256" key="7">
    <source>
        <dbReference type="ARBA" id="ARBA00023170"/>
    </source>
</evidence>
<feature type="transmembrane region" description="Helical" evidence="10">
    <location>
        <begin position="688"/>
        <end position="712"/>
    </location>
</feature>
<evidence type="ECO:0000256" key="2">
    <source>
        <dbReference type="ARBA" id="ARBA00022475"/>
    </source>
</evidence>
<evidence type="ECO:0000256" key="9">
    <source>
        <dbReference type="ARBA" id="ARBA00023224"/>
    </source>
</evidence>
<dbReference type="InterPro" id="IPR001828">
    <property type="entry name" value="ANF_lig-bd_rcpt"/>
</dbReference>
<dbReference type="PANTHER" id="PTHR24060">
    <property type="entry name" value="METABOTROPIC GLUTAMATE RECEPTOR"/>
    <property type="match status" value="1"/>
</dbReference>
<dbReference type="Gene3D" id="2.10.50.30">
    <property type="entry name" value="GPCR, family 3, nine cysteines domain"/>
    <property type="match status" value="1"/>
</dbReference>
<name>A0ABM4BLP3_HYDVU</name>
<evidence type="ECO:0000313" key="13">
    <source>
        <dbReference type="Proteomes" id="UP001652625"/>
    </source>
</evidence>
<keyword evidence="7 14" id="KW-0675">Receptor</keyword>
<evidence type="ECO:0000256" key="10">
    <source>
        <dbReference type="SAM" id="Phobius"/>
    </source>
</evidence>
<feature type="transmembrane region" description="Helical" evidence="10">
    <location>
        <begin position="618"/>
        <end position="643"/>
    </location>
</feature>
<feature type="transmembrane region" description="Helical" evidence="10">
    <location>
        <begin position="558"/>
        <end position="580"/>
    </location>
</feature>
<keyword evidence="11" id="KW-0732">Signal</keyword>
<keyword evidence="5" id="KW-0297">G-protein coupled receptor</keyword>
<feature type="transmembrane region" description="Helical" evidence="10">
    <location>
        <begin position="732"/>
        <end position="753"/>
    </location>
</feature>
<evidence type="ECO:0000256" key="1">
    <source>
        <dbReference type="ARBA" id="ARBA00004651"/>
    </source>
</evidence>
<keyword evidence="13" id="KW-1185">Reference proteome</keyword>
<dbReference type="Proteomes" id="UP001652625">
    <property type="component" value="Chromosome 03"/>
</dbReference>
<dbReference type="PROSITE" id="PS50259">
    <property type="entry name" value="G_PROTEIN_RECEP_F3_4"/>
    <property type="match status" value="1"/>
</dbReference>
<dbReference type="Pfam" id="PF00003">
    <property type="entry name" value="7tm_3"/>
    <property type="match status" value="1"/>
</dbReference>
<evidence type="ECO:0000256" key="5">
    <source>
        <dbReference type="ARBA" id="ARBA00023040"/>
    </source>
</evidence>
<feature type="transmembrane region" description="Helical" evidence="10">
    <location>
        <begin position="765"/>
        <end position="784"/>
    </location>
</feature>
<feature type="domain" description="G-protein coupled receptors family 3 profile" evidence="12">
    <location>
        <begin position="557"/>
        <end position="838"/>
    </location>
</feature>
<evidence type="ECO:0000313" key="14">
    <source>
        <dbReference type="RefSeq" id="XP_065649975.1"/>
    </source>
</evidence>
<dbReference type="CDD" id="cd06350">
    <property type="entry name" value="PBP1_GPCR_family_C-like"/>
    <property type="match status" value="1"/>
</dbReference>
<dbReference type="InterPro" id="IPR000337">
    <property type="entry name" value="GPCR_3"/>
</dbReference>
<feature type="transmembrane region" description="Helical" evidence="10">
    <location>
        <begin position="796"/>
        <end position="816"/>
    </location>
</feature>
<evidence type="ECO:0000256" key="3">
    <source>
        <dbReference type="ARBA" id="ARBA00022692"/>
    </source>
</evidence>
<keyword evidence="9" id="KW-0807">Transducer</keyword>
<keyword evidence="3 10" id="KW-0812">Transmembrane</keyword>
<keyword evidence="2" id="KW-1003">Cell membrane</keyword>
<feature type="chain" id="PRO_5046530883" evidence="11">
    <location>
        <begin position="24"/>
        <end position="855"/>
    </location>
</feature>
<gene>
    <name evidence="14" type="primary">LOC105846111</name>
</gene>
<dbReference type="InterPro" id="IPR038550">
    <property type="entry name" value="GPCR_3_9-Cys_sf"/>
</dbReference>
<dbReference type="GeneID" id="105846111"/>
<keyword evidence="6 10" id="KW-0472">Membrane</keyword>
<accession>A0ABM4BLP3</accession>
<evidence type="ECO:0000259" key="12">
    <source>
        <dbReference type="PROSITE" id="PS50259"/>
    </source>
</evidence>
<reference evidence="14" key="1">
    <citation type="submission" date="2025-08" db="UniProtKB">
        <authorList>
            <consortium name="RefSeq"/>
        </authorList>
    </citation>
    <scope>IDENTIFICATION</scope>
</reference>
<organism evidence="13 14">
    <name type="scientific">Hydra vulgaris</name>
    <name type="common">Hydra</name>
    <name type="synonym">Hydra attenuata</name>
    <dbReference type="NCBI Taxonomy" id="6087"/>
    <lineage>
        <taxon>Eukaryota</taxon>
        <taxon>Metazoa</taxon>
        <taxon>Cnidaria</taxon>
        <taxon>Hydrozoa</taxon>
        <taxon>Hydroidolina</taxon>
        <taxon>Anthoathecata</taxon>
        <taxon>Aplanulata</taxon>
        <taxon>Hydridae</taxon>
        <taxon>Hydra</taxon>
    </lineage>
</organism>
<keyword evidence="8" id="KW-0325">Glycoprotein</keyword>
<dbReference type="Gene3D" id="3.40.50.2300">
    <property type="match status" value="2"/>
</dbReference>
<feature type="transmembrane region" description="Helical" evidence="10">
    <location>
        <begin position="592"/>
        <end position="612"/>
    </location>
</feature>
<evidence type="ECO:0000256" key="4">
    <source>
        <dbReference type="ARBA" id="ARBA00022989"/>
    </source>
</evidence>
<dbReference type="RefSeq" id="XP_065649975.1">
    <property type="nucleotide sequence ID" value="XM_065793903.1"/>
</dbReference>
<dbReference type="InterPro" id="IPR017978">
    <property type="entry name" value="GPCR_3_C"/>
</dbReference>
<dbReference type="CDD" id="cd13953">
    <property type="entry name" value="7tm_classC_mGluR-like"/>
    <property type="match status" value="1"/>
</dbReference>
<proteinExistence type="predicted"/>
<dbReference type="Pfam" id="PF01094">
    <property type="entry name" value="ANF_receptor"/>
    <property type="match status" value="1"/>
</dbReference>
<dbReference type="PRINTS" id="PR00248">
    <property type="entry name" value="GPCRMGR"/>
</dbReference>
<dbReference type="InterPro" id="IPR028082">
    <property type="entry name" value="Peripla_BP_I"/>
</dbReference>
<feature type="signal peptide" evidence="11">
    <location>
        <begin position="1"/>
        <end position="23"/>
    </location>
</feature>
<protein>
    <submittedName>
        <fullName evidence="14">Extracellular calcium-sensing receptor isoform X2</fullName>
    </submittedName>
</protein>
<sequence length="855" mass="97380">MLANFRKIFHLKLLLSFITSSLEEYDGCTKQRIELSDVENASVVIGGLFPVHVFDQKYKTYVLNKPGLLWVEAMLFAIDEINKSSLLHKKIGYRIQDSCNNIEIAMRSTLEITQGYVHNDTVNSDGKCLCESFMKRAIALVGDAASDTSAYVAAILSSSRITQISYSATSTNLNTDTYPSFLRTILPDNFQAEAIADLIVYNNWTYVSVIACDDDYGRVGFSESLQKLQKRGVCTAVIKVLDIKGENDANKMEAVIKKLLLEKKSNVIVLWCQRPEAIRFLKTAEKLSLYNKTWIATETYGFSNELFSINPNVVRGMLGIIPLQFKYESFESRLKSMNPSMVYKNPWIQEYWKEINCDNNSTINCLSHSLNELPKSKCFEVINAVQSIARGLYSYIESENPLAFKPQRLLSYVKNVSFIGINNVFISYDEQGNPKNAGYSITNLKQDENKNLFWDVIAAWNCSSKEIKLISDKKIIYSRFTANSPRSSCTENCKPGYYALKFESLCCWECVRCPNDSIQPNYGQDYCIRCGGNEMPNKGKIKCITPERVYIMANSKHGILLILFSSVGFLLVIFIIGTFYKYRETPIVKASNINLSLMQLISALFILMLPSFCIQRDTTIYICGGQLIYFACFNSMAVSVTFVKADCLLKIFKNSKKSRSAGHLTGQPTPIEYSHCCFIIKEFTPVAVLSLSIIVLCIVFLFSFPIEVSSYITMRKDATIKMAYYCYGYYNFILFSTIAYISLIAFICGVYAFKARNLPETHNESQLTCLAMFLYFLSWLIFVPTYFSTSDQQQKLVVWCFMSNTSTICFFFVMYAPKLYIILFRPEENTAALFRAKITEFVFTNSTVELKTYKI</sequence>
<evidence type="ECO:0000256" key="8">
    <source>
        <dbReference type="ARBA" id="ARBA00023180"/>
    </source>
</evidence>
<keyword evidence="4 10" id="KW-1133">Transmembrane helix</keyword>
<dbReference type="InterPro" id="IPR050726">
    <property type="entry name" value="mGluR"/>
</dbReference>
<evidence type="ECO:0000256" key="6">
    <source>
        <dbReference type="ARBA" id="ARBA00023136"/>
    </source>
</evidence>
<dbReference type="SUPFAM" id="SSF53822">
    <property type="entry name" value="Periplasmic binding protein-like I"/>
    <property type="match status" value="1"/>
</dbReference>